<evidence type="ECO:0000256" key="1">
    <source>
        <dbReference type="SAM" id="SignalP"/>
    </source>
</evidence>
<comment type="caution">
    <text evidence="2">The sequence shown here is derived from an EMBL/GenBank/DDBJ whole genome shotgun (WGS) entry which is preliminary data.</text>
</comment>
<evidence type="ECO:0000313" key="2">
    <source>
        <dbReference type="EMBL" id="GIY13490.1"/>
    </source>
</evidence>
<organism evidence="2 3">
    <name type="scientific">Caerostris extrusa</name>
    <name type="common">Bark spider</name>
    <name type="synonym">Caerostris bankana</name>
    <dbReference type="NCBI Taxonomy" id="172846"/>
    <lineage>
        <taxon>Eukaryota</taxon>
        <taxon>Metazoa</taxon>
        <taxon>Ecdysozoa</taxon>
        <taxon>Arthropoda</taxon>
        <taxon>Chelicerata</taxon>
        <taxon>Arachnida</taxon>
        <taxon>Araneae</taxon>
        <taxon>Araneomorphae</taxon>
        <taxon>Entelegynae</taxon>
        <taxon>Araneoidea</taxon>
        <taxon>Araneidae</taxon>
        <taxon>Caerostris</taxon>
    </lineage>
</organism>
<name>A0AAV4QZF2_CAEEX</name>
<sequence length="95" mass="10818">MFLNTALLKCGAMLLILPICSRFSVAKYPPTEDATLHSQDCKKEYKYLPEFLSTVKFADICTTLRKIQNPLLRQTNNSQACRQNVCEPFILNVFG</sequence>
<keyword evidence="3" id="KW-1185">Reference proteome</keyword>
<feature type="signal peptide" evidence="1">
    <location>
        <begin position="1"/>
        <end position="26"/>
    </location>
</feature>
<evidence type="ECO:0008006" key="4">
    <source>
        <dbReference type="Google" id="ProtNLM"/>
    </source>
</evidence>
<keyword evidence="1" id="KW-0732">Signal</keyword>
<dbReference type="AlphaFoldDB" id="A0AAV4QZF2"/>
<gene>
    <name evidence="2" type="ORF">CEXT_425811</name>
</gene>
<reference evidence="2 3" key="1">
    <citation type="submission" date="2021-06" db="EMBL/GenBank/DDBJ databases">
        <title>Caerostris extrusa draft genome.</title>
        <authorList>
            <person name="Kono N."/>
            <person name="Arakawa K."/>
        </authorList>
    </citation>
    <scope>NUCLEOTIDE SEQUENCE [LARGE SCALE GENOMIC DNA]</scope>
</reference>
<evidence type="ECO:0000313" key="3">
    <source>
        <dbReference type="Proteomes" id="UP001054945"/>
    </source>
</evidence>
<dbReference type="EMBL" id="BPLR01006952">
    <property type="protein sequence ID" value="GIY13490.1"/>
    <property type="molecule type" value="Genomic_DNA"/>
</dbReference>
<dbReference type="Proteomes" id="UP001054945">
    <property type="component" value="Unassembled WGS sequence"/>
</dbReference>
<protein>
    <recommendedName>
        <fullName evidence="4">Secreted protein</fullName>
    </recommendedName>
</protein>
<feature type="chain" id="PRO_5043506634" description="Secreted protein" evidence="1">
    <location>
        <begin position="27"/>
        <end position="95"/>
    </location>
</feature>
<proteinExistence type="predicted"/>
<accession>A0AAV4QZF2</accession>